<dbReference type="PANTHER" id="PTHR23028">
    <property type="entry name" value="ACETYLTRANSFERASE"/>
    <property type="match status" value="1"/>
</dbReference>
<evidence type="ECO:0000313" key="7">
    <source>
        <dbReference type="Proteomes" id="UP000219412"/>
    </source>
</evidence>
<evidence type="ECO:0000256" key="1">
    <source>
        <dbReference type="ARBA" id="ARBA00004370"/>
    </source>
</evidence>
<feature type="transmembrane region" description="Helical" evidence="3">
    <location>
        <begin position="257"/>
        <end position="275"/>
    </location>
</feature>
<dbReference type="PANTHER" id="PTHR23028:SF53">
    <property type="entry name" value="ACYL_TRANSF_3 DOMAIN-CONTAINING PROTEIN"/>
    <property type="match status" value="1"/>
</dbReference>
<evidence type="ECO:0000256" key="2">
    <source>
        <dbReference type="ARBA" id="ARBA00007400"/>
    </source>
</evidence>
<feature type="domain" description="Acyltransferase 3" evidence="4">
    <location>
        <begin position="14"/>
        <end position="342"/>
    </location>
</feature>
<evidence type="ECO:0000313" key="6">
    <source>
        <dbReference type="EMBL" id="SOC37552.1"/>
    </source>
</evidence>
<feature type="transmembrane region" description="Helical" evidence="3">
    <location>
        <begin position="150"/>
        <end position="168"/>
    </location>
</feature>
<feature type="transmembrane region" description="Helical" evidence="3">
    <location>
        <begin position="175"/>
        <end position="194"/>
    </location>
</feature>
<dbReference type="InterPro" id="IPR002656">
    <property type="entry name" value="Acyl_transf_3_dom"/>
</dbReference>
<feature type="transmembrane region" description="Helical" evidence="3">
    <location>
        <begin position="362"/>
        <end position="381"/>
    </location>
</feature>
<gene>
    <name evidence="6" type="ORF">SAMN05878391_0005</name>
</gene>
<dbReference type="AlphaFoldDB" id="A0A285U6U7"/>
<dbReference type="OrthoDB" id="9796461at2"/>
<dbReference type="InterPro" id="IPR050879">
    <property type="entry name" value="Acyltransferase_3"/>
</dbReference>
<feature type="transmembrane region" description="Helical" evidence="3">
    <location>
        <begin position="109"/>
        <end position="130"/>
    </location>
</feature>
<keyword evidence="7" id="KW-1185">Reference proteome</keyword>
<dbReference type="InterPro" id="IPR043968">
    <property type="entry name" value="SGNH"/>
</dbReference>
<name>A0A285U6U7_9STAP</name>
<dbReference type="EMBL" id="OBQF01000001">
    <property type="protein sequence ID" value="SOC37552.1"/>
    <property type="molecule type" value="Genomic_DNA"/>
</dbReference>
<proteinExistence type="inferred from homology"/>
<feature type="transmembrane region" description="Helical" evidence="3">
    <location>
        <begin position="296"/>
        <end position="317"/>
    </location>
</feature>
<accession>A0A285U6U7</accession>
<feature type="transmembrane region" description="Helical" evidence="3">
    <location>
        <begin position="233"/>
        <end position="251"/>
    </location>
</feature>
<keyword evidence="3" id="KW-1133">Transmembrane helix</keyword>
<dbReference type="RefSeq" id="WP_097037978.1">
    <property type="nucleotide sequence ID" value="NZ_OBQF01000001.1"/>
</dbReference>
<evidence type="ECO:0000259" key="5">
    <source>
        <dbReference type="Pfam" id="PF19040"/>
    </source>
</evidence>
<comment type="similarity">
    <text evidence="2">Belongs to the acyltransferase 3 family.</text>
</comment>
<organism evidence="6 7">
    <name type="scientific">Salinicoccus kekensis</name>
    <dbReference type="NCBI Taxonomy" id="714307"/>
    <lineage>
        <taxon>Bacteria</taxon>
        <taxon>Bacillati</taxon>
        <taxon>Bacillota</taxon>
        <taxon>Bacilli</taxon>
        <taxon>Bacillales</taxon>
        <taxon>Staphylococcaceae</taxon>
        <taxon>Salinicoccus</taxon>
    </lineage>
</organism>
<feature type="transmembrane region" description="Helical" evidence="3">
    <location>
        <begin position="79"/>
        <end position="97"/>
    </location>
</feature>
<feature type="transmembrane region" description="Helical" evidence="3">
    <location>
        <begin position="323"/>
        <end position="341"/>
    </location>
</feature>
<evidence type="ECO:0000259" key="4">
    <source>
        <dbReference type="Pfam" id="PF01757"/>
    </source>
</evidence>
<feature type="transmembrane region" description="Helical" evidence="3">
    <location>
        <begin position="40"/>
        <end position="59"/>
    </location>
</feature>
<evidence type="ECO:0000256" key="3">
    <source>
        <dbReference type="SAM" id="Phobius"/>
    </source>
</evidence>
<comment type="subcellular location">
    <subcellularLocation>
        <location evidence="1">Membrane</location>
    </subcellularLocation>
</comment>
<feature type="domain" description="SGNH" evidence="5">
    <location>
        <begin position="443"/>
        <end position="658"/>
    </location>
</feature>
<reference evidence="7" key="1">
    <citation type="submission" date="2017-08" db="EMBL/GenBank/DDBJ databases">
        <authorList>
            <person name="Varghese N."/>
            <person name="Submissions S."/>
        </authorList>
    </citation>
    <scope>NUCLEOTIDE SEQUENCE [LARGE SCALE GENOMIC DNA]</scope>
    <source>
        <strain evidence="7">DSM 23173</strain>
    </source>
</reference>
<dbReference type="Pfam" id="PF01757">
    <property type="entry name" value="Acyl_transf_3"/>
    <property type="match status" value="1"/>
</dbReference>
<sequence>MDLYKIPERKFRPEIEGVRAVAAILIAIYHIWLGNVSGGVDVFFVVSGFLITASLLSMYERNGSIDVIGYLLKLGKRLFPTAFAILLFILITSFLFLPQSQWTDTLREILAAMFYFENWMLAFNSVDYLAQNNAASPVQHFWAMSTQFQFYIIWTAVLIIAVFIARIMRIAPRKSLFTILITLFIVSLSYSVYITTVNQPWAYFDTFARVWEFATGGILFLIIGNITLNKSTSFIFGWVGFIGLISCGLILQVSTMFPGYAALWPVASAVLILLAGNNGGKLSVYQILGSKPLVKFGGISYGFYLWHWPLLILYFNFTGNESVSIIHGVSIILAAIILSYLTTNIVEKPIRVRKEMSKPNTALVLIGIASPLIILAGAWSFHINELQAQTSLASAKSSDMSEYPGAMVFDSNVSDLSEIPEVDFLPQLINVKDDLPRSYDDGCHQQVEETEVIRCEYGETENPDQTLALVGGSHSTHWLPALEIYAEETNTKIVNYTKGNCRFSSEAYLVSTPEARETCEEWVDGVTEELVEEKPDIIFTTADATEWEGIPEGYAEKWEELEENDINVFAIKDNPRVEYDIPGCIEEYGVENEGCYLENDLEDYTEDMEELDLSNVYYADLTDKFCEVDVCKPIVGNVLVYRDDHHITKTYSETLAPFVGEEIDKALEGFGE</sequence>
<protein>
    <submittedName>
        <fullName evidence="6">Peptidoglycan/LPS O-acetylase OafA/YrhL</fullName>
    </submittedName>
</protein>
<dbReference type="Pfam" id="PF19040">
    <property type="entry name" value="SGNH"/>
    <property type="match status" value="1"/>
</dbReference>
<keyword evidence="3" id="KW-0472">Membrane</keyword>
<keyword evidence="3" id="KW-0812">Transmembrane</keyword>
<dbReference type="Proteomes" id="UP000219412">
    <property type="component" value="Unassembled WGS sequence"/>
</dbReference>
<dbReference type="GO" id="GO:0009103">
    <property type="term" value="P:lipopolysaccharide biosynthetic process"/>
    <property type="evidence" value="ECO:0007669"/>
    <property type="project" value="TreeGrafter"/>
</dbReference>
<dbReference type="GO" id="GO:0016020">
    <property type="term" value="C:membrane"/>
    <property type="evidence" value="ECO:0007669"/>
    <property type="project" value="TreeGrafter"/>
</dbReference>
<feature type="transmembrane region" description="Helical" evidence="3">
    <location>
        <begin position="17"/>
        <end position="33"/>
    </location>
</feature>
<dbReference type="GO" id="GO:0016747">
    <property type="term" value="F:acyltransferase activity, transferring groups other than amino-acyl groups"/>
    <property type="evidence" value="ECO:0007669"/>
    <property type="project" value="InterPro"/>
</dbReference>
<feature type="transmembrane region" description="Helical" evidence="3">
    <location>
        <begin position="206"/>
        <end position="226"/>
    </location>
</feature>